<dbReference type="EMBL" id="BMAU01021280">
    <property type="protein sequence ID" value="GFY08105.1"/>
    <property type="molecule type" value="Genomic_DNA"/>
</dbReference>
<keyword evidence="2" id="KW-1185">Reference proteome</keyword>
<evidence type="ECO:0000313" key="1">
    <source>
        <dbReference type="EMBL" id="GFY08105.1"/>
    </source>
</evidence>
<reference evidence="1" key="1">
    <citation type="submission" date="2020-08" db="EMBL/GenBank/DDBJ databases">
        <title>Multicomponent nature underlies the extraordinary mechanical properties of spider dragline silk.</title>
        <authorList>
            <person name="Kono N."/>
            <person name="Nakamura H."/>
            <person name="Mori M."/>
            <person name="Yoshida Y."/>
            <person name="Ohtoshi R."/>
            <person name="Malay A.D."/>
            <person name="Moran D.A.P."/>
            <person name="Tomita M."/>
            <person name="Numata K."/>
            <person name="Arakawa K."/>
        </authorList>
    </citation>
    <scope>NUCLEOTIDE SEQUENCE</scope>
</reference>
<accession>A0A8X6VJB7</accession>
<comment type="caution">
    <text evidence="1">The sequence shown here is derived from an EMBL/GenBank/DDBJ whole genome shotgun (WGS) entry which is preliminary data.</text>
</comment>
<name>A0A8X6VJB7_TRICX</name>
<proteinExistence type="predicted"/>
<dbReference type="Proteomes" id="UP000887159">
    <property type="component" value="Unassembled WGS sequence"/>
</dbReference>
<sequence length="133" mass="14585">MIFCPRGRTSSKCSLVWDIPSLYCNDCFAPSPNCPTVPELLNISSLARSCIVVHNNEVRSNRPGSSDQTHMGKKHLIPIAIPDYRTSVENVEPSPPVQHNASPDGAVMVSFRHGTEMKPSLSKSIGVENRFGH</sequence>
<protein>
    <submittedName>
        <fullName evidence="1">Uncharacterized protein</fullName>
    </submittedName>
</protein>
<organism evidence="1 2">
    <name type="scientific">Trichonephila clavipes</name>
    <name type="common">Golden silk orbweaver</name>
    <name type="synonym">Nephila clavipes</name>
    <dbReference type="NCBI Taxonomy" id="2585209"/>
    <lineage>
        <taxon>Eukaryota</taxon>
        <taxon>Metazoa</taxon>
        <taxon>Ecdysozoa</taxon>
        <taxon>Arthropoda</taxon>
        <taxon>Chelicerata</taxon>
        <taxon>Arachnida</taxon>
        <taxon>Araneae</taxon>
        <taxon>Araneomorphae</taxon>
        <taxon>Entelegynae</taxon>
        <taxon>Araneoidea</taxon>
        <taxon>Nephilidae</taxon>
        <taxon>Trichonephila</taxon>
    </lineage>
</organism>
<evidence type="ECO:0000313" key="2">
    <source>
        <dbReference type="Proteomes" id="UP000887159"/>
    </source>
</evidence>
<gene>
    <name evidence="1" type="ORF">TNCV_1355191</name>
</gene>
<dbReference type="AlphaFoldDB" id="A0A8X6VJB7"/>